<evidence type="ECO:0000313" key="2">
    <source>
        <dbReference type="Proteomes" id="UP000663840"/>
    </source>
</evidence>
<dbReference type="AlphaFoldDB" id="A0A8H3AW64"/>
<dbReference type="Proteomes" id="UP000663840">
    <property type="component" value="Unassembled WGS sequence"/>
</dbReference>
<organism evidence="1 2">
    <name type="scientific">Rhizoctonia solani</name>
    <dbReference type="NCBI Taxonomy" id="456999"/>
    <lineage>
        <taxon>Eukaryota</taxon>
        <taxon>Fungi</taxon>
        <taxon>Dikarya</taxon>
        <taxon>Basidiomycota</taxon>
        <taxon>Agaricomycotina</taxon>
        <taxon>Agaricomycetes</taxon>
        <taxon>Cantharellales</taxon>
        <taxon>Ceratobasidiaceae</taxon>
        <taxon>Rhizoctonia</taxon>
    </lineage>
</organism>
<name>A0A8H3AW64_9AGAM</name>
<proteinExistence type="predicted"/>
<gene>
    <name evidence="1" type="ORF">RDB_LOCUS79649</name>
</gene>
<evidence type="ECO:0000313" key="1">
    <source>
        <dbReference type="EMBL" id="CAE6441956.1"/>
    </source>
</evidence>
<protein>
    <submittedName>
        <fullName evidence="1">Uncharacterized protein</fullName>
    </submittedName>
</protein>
<sequence>MLDPLVDDLLRLKQGVRMIVRQGDPPTYKEEVVYGKLSQHISDLIARIKMGGAIKPLGLRGIYASRI</sequence>
<reference evidence="1" key="1">
    <citation type="submission" date="2021-01" db="EMBL/GenBank/DDBJ databases">
        <authorList>
            <person name="Kaushik A."/>
        </authorList>
    </citation>
    <scope>NUCLEOTIDE SEQUENCE</scope>
    <source>
        <strain evidence="1">AG1-1A</strain>
    </source>
</reference>
<accession>A0A8H3AW64</accession>
<comment type="caution">
    <text evidence="1">The sequence shown here is derived from an EMBL/GenBank/DDBJ whole genome shotgun (WGS) entry which is preliminary data.</text>
</comment>
<dbReference type="EMBL" id="CAJMWR010002240">
    <property type="protein sequence ID" value="CAE6441956.1"/>
    <property type="molecule type" value="Genomic_DNA"/>
</dbReference>